<dbReference type="Proteomes" id="UP000887565">
    <property type="component" value="Unplaced"/>
</dbReference>
<accession>A0A915IBV2</accession>
<sequence>MQPFQPSQAPPLSTGVWMPIRCTLPAPPIIQPIPQYRPRMPPINCQQCVMDVQHQEEIRLLELVHVNLPVMLANPPPMQEQLIVQTPSSQSLPTSQATTIPVAAEPTLLPPPPV</sequence>
<proteinExistence type="predicted"/>
<dbReference type="AlphaFoldDB" id="A0A915IBV2"/>
<organism evidence="2 3">
    <name type="scientific">Romanomermis culicivorax</name>
    <name type="common">Nematode worm</name>
    <dbReference type="NCBI Taxonomy" id="13658"/>
    <lineage>
        <taxon>Eukaryota</taxon>
        <taxon>Metazoa</taxon>
        <taxon>Ecdysozoa</taxon>
        <taxon>Nematoda</taxon>
        <taxon>Enoplea</taxon>
        <taxon>Dorylaimia</taxon>
        <taxon>Mermithida</taxon>
        <taxon>Mermithoidea</taxon>
        <taxon>Mermithidae</taxon>
        <taxon>Romanomermis</taxon>
    </lineage>
</organism>
<evidence type="ECO:0000256" key="1">
    <source>
        <dbReference type="SAM" id="MobiDB-lite"/>
    </source>
</evidence>
<evidence type="ECO:0000313" key="3">
    <source>
        <dbReference type="WBParaSite" id="nRc.2.0.1.t11367-RA"/>
    </source>
</evidence>
<feature type="region of interest" description="Disordered" evidence="1">
    <location>
        <begin position="85"/>
        <end position="114"/>
    </location>
</feature>
<feature type="compositionally biased region" description="Low complexity" evidence="1">
    <location>
        <begin position="85"/>
        <end position="99"/>
    </location>
</feature>
<keyword evidence="2" id="KW-1185">Reference proteome</keyword>
<evidence type="ECO:0000313" key="2">
    <source>
        <dbReference type="Proteomes" id="UP000887565"/>
    </source>
</evidence>
<dbReference type="WBParaSite" id="nRc.2.0.1.t11367-RA">
    <property type="protein sequence ID" value="nRc.2.0.1.t11367-RA"/>
    <property type="gene ID" value="nRc.2.0.1.g11367"/>
</dbReference>
<name>A0A915IBV2_ROMCU</name>
<protein>
    <submittedName>
        <fullName evidence="3">Uncharacterized protein</fullName>
    </submittedName>
</protein>
<reference evidence="3" key="1">
    <citation type="submission" date="2022-11" db="UniProtKB">
        <authorList>
            <consortium name="WormBaseParasite"/>
        </authorList>
    </citation>
    <scope>IDENTIFICATION</scope>
</reference>